<comment type="caution">
    <text evidence="5">The sequence shown here is derived from an EMBL/GenBank/DDBJ whole genome shotgun (WGS) entry which is preliminary data.</text>
</comment>
<dbReference type="InterPro" id="IPR001507">
    <property type="entry name" value="ZP_dom"/>
</dbReference>
<sequence>MESGKRSVAIKIVIVLFVCGLTVEGAFEYGNVPTSLFCGNEFIKIDVSHEAILESIKRYNKSLSLNDVVVYSSKLGGSKEHKCVANNITLSSGKIVYRIQIGFPFNACQTAARISSSGWYQNSTKTSVEFKNEIWWESASNNAFLMPVGPWTSKCIYENKTILENAVNPKCCEPLVLESSMGSKFLMMHMWKNQPSDDAMSRPLDPPFIYGLDQIIYVTLHKFEESKSNESTTMSMKDCFLLASFNASLQFSSKAVLIRNGCAVPDLVPKVTKSENGNEIHFRFLAQKLKNEQHFYLHCQVKLCNGSCASECVTDQPLSSSGNDNNVSSSFNKVIATSHLTIGPVFVREVEKETVKTLPSDDNKFLANNKRQFKAYNNKCLFGQPITVYC</sequence>
<keyword evidence="2" id="KW-1015">Disulfide bond</keyword>
<dbReference type="Gene3D" id="2.60.40.4100">
    <property type="entry name" value="Zona pellucida, ZP-C domain"/>
    <property type="match status" value="1"/>
</dbReference>
<name>A0ABP0GBB8_CLALP</name>
<dbReference type="InterPro" id="IPR055355">
    <property type="entry name" value="ZP-C"/>
</dbReference>
<dbReference type="EMBL" id="CAWYQH010000108">
    <property type="protein sequence ID" value="CAK8689094.1"/>
    <property type="molecule type" value="Genomic_DNA"/>
</dbReference>
<dbReference type="Pfam" id="PF00100">
    <property type="entry name" value="Zona_pellucida"/>
    <property type="match status" value="1"/>
</dbReference>
<feature type="signal peptide" evidence="3">
    <location>
        <begin position="1"/>
        <end position="25"/>
    </location>
</feature>
<evidence type="ECO:0000313" key="6">
    <source>
        <dbReference type="Proteomes" id="UP001642483"/>
    </source>
</evidence>
<keyword evidence="6" id="KW-1185">Reference proteome</keyword>
<accession>A0ABP0GBB8</accession>
<dbReference type="PANTHER" id="PTHR14002">
    <property type="entry name" value="ENDOGLIN/TGF-BETA RECEPTOR TYPE III"/>
    <property type="match status" value="1"/>
</dbReference>
<protein>
    <recommendedName>
        <fullName evidence="4">ZP domain-containing protein</fullName>
    </recommendedName>
</protein>
<reference evidence="5 6" key="1">
    <citation type="submission" date="2024-02" db="EMBL/GenBank/DDBJ databases">
        <authorList>
            <person name="Daric V."/>
            <person name="Darras S."/>
        </authorList>
    </citation>
    <scope>NUCLEOTIDE SEQUENCE [LARGE SCALE GENOMIC DNA]</scope>
</reference>
<evidence type="ECO:0000256" key="1">
    <source>
        <dbReference type="ARBA" id="ARBA00022729"/>
    </source>
</evidence>
<gene>
    <name evidence="5" type="ORF">CVLEPA_LOCUS21073</name>
</gene>
<feature type="chain" id="PRO_5046452439" description="ZP domain-containing protein" evidence="3">
    <location>
        <begin position="26"/>
        <end position="390"/>
    </location>
</feature>
<dbReference type="InterPro" id="IPR042235">
    <property type="entry name" value="ZP-C_dom"/>
</dbReference>
<evidence type="ECO:0000256" key="2">
    <source>
        <dbReference type="ARBA" id="ARBA00023157"/>
    </source>
</evidence>
<dbReference type="PROSITE" id="PS51034">
    <property type="entry name" value="ZP_2"/>
    <property type="match status" value="1"/>
</dbReference>
<feature type="domain" description="ZP" evidence="4">
    <location>
        <begin position="37"/>
        <end position="319"/>
    </location>
</feature>
<proteinExistence type="predicted"/>
<evidence type="ECO:0000313" key="5">
    <source>
        <dbReference type="EMBL" id="CAK8689094.1"/>
    </source>
</evidence>
<organism evidence="5 6">
    <name type="scientific">Clavelina lepadiformis</name>
    <name type="common">Light-bulb sea squirt</name>
    <name type="synonym">Ascidia lepadiformis</name>
    <dbReference type="NCBI Taxonomy" id="159417"/>
    <lineage>
        <taxon>Eukaryota</taxon>
        <taxon>Metazoa</taxon>
        <taxon>Chordata</taxon>
        <taxon>Tunicata</taxon>
        <taxon>Ascidiacea</taxon>
        <taxon>Aplousobranchia</taxon>
        <taxon>Clavelinidae</taxon>
        <taxon>Clavelina</taxon>
    </lineage>
</organism>
<evidence type="ECO:0000256" key="3">
    <source>
        <dbReference type="SAM" id="SignalP"/>
    </source>
</evidence>
<dbReference type="PANTHER" id="PTHR14002:SF54">
    <property type="entry name" value="ZONA PELLUCIDA SPERM-BINDING PROTEIN 2"/>
    <property type="match status" value="1"/>
</dbReference>
<evidence type="ECO:0000259" key="4">
    <source>
        <dbReference type="PROSITE" id="PS51034"/>
    </source>
</evidence>
<dbReference type="Proteomes" id="UP001642483">
    <property type="component" value="Unassembled WGS sequence"/>
</dbReference>
<keyword evidence="1 3" id="KW-0732">Signal</keyword>